<reference evidence="1 2" key="1">
    <citation type="submission" date="2013-07" db="EMBL/GenBank/DDBJ databases">
        <authorList>
            <person name="Weinstock G."/>
            <person name="Sodergren E."/>
            <person name="Wylie T."/>
            <person name="Fulton L."/>
            <person name="Fulton R."/>
            <person name="Fronick C."/>
            <person name="O'Laughlin M."/>
            <person name="Godfrey J."/>
            <person name="Miner T."/>
            <person name="Herter B."/>
            <person name="Appelbaum E."/>
            <person name="Cordes M."/>
            <person name="Lek S."/>
            <person name="Wollam A."/>
            <person name="Pepin K.H."/>
            <person name="Palsikar V.B."/>
            <person name="Mitreva M."/>
            <person name="Wilson R.K."/>
        </authorList>
    </citation>
    <scope>NUCLEOTIDE SEQUENCE [LARGE SCALE GENOMIC DNA]</scope>
    <source>
        <strain evidence="1 2">ATCC 14940</strain>
    </source>
</reference>
<dbReference type="EMBL" id="AWSU01000012">
    <property type="protein sequence ID" value="ERI80637.1"/>
    <property type="molecule type" value="Genomic_DNA"/>
</dbReference>
<dbReference type="RefSeq" id="WP_021642417.1">
    <property type="nucleotide sequence ID" value="NZ_KE992931.1"/>
</dbReference>
<dbReference type="AlphaFoldDB" id="A0ABC9U3X0"/>
<name>A0ABC9U3X0_CLOSY</name>
<gene>
    <name evidence="1" type="ORF">CLOSYM_00135</name>
</gene>
<comment type="caution">
    <text evidence="1">The sequence shown here is derived from an EMBL/GenBank/DDBJ whole genome shotgun (WGS) entry which is preliminary data.</text>
</comment>
<protein>
    <submittedName>
        <fullName evidence="1">Uncharacterized protein</fullName>
    </submittedName>
</protein>
<evidence type="ECO:0000313" key="1">
    <source>
        <dbReference type="EMBL" id="ERI80637.1"/>
    </source>
</evidence>
<sequence>MNKIYYTPTEIFINYIMTGDEVHVKKNLLDFFKTETIIKNAEFDAVVDDTIKKMIASDGSKVDEFGYFNFACTLGTSLVQYCQKQIEALDLKVSLIDFYLYRAISDINFPVAIAYYLNEKVDLTDYECFRELTKSDFDLGLIDYWLDTEKPCIPNHILNWATMLYLDCENRPRYEFCSIDEYITKLSLDLDRRFEEFLSEFNTSEHEKKIYFDLIQYELDLINLRLIAEIDLGLTERKYYDEDMTTIAKLLSQARLEVESNYKTPATSNIILKK</sequence>
<evidence type="ECO:0000313" key="2">
    <source>
        <dbReference type="Proteomes" id="UP000016491"/>
    </source>
</evidence>
<organism evidence="1 2">
    <name type="scientific">[Clostridium] symbiosum ATCC 14940</name>
    <dbReference type="NCBI Taxonomy" id="411472"/>
    <lineage>
        <taxon>Bacteria</taxon>
        <taxon>Bacillati</taxon>
        <taxon>Bacillota</taxon>
        <taxon>Clostridia</taxon>
        <taxon>Lachnospirales</taxon>
        <taxon>Lachnospiraceae</taxon>
        <taxon>Otoolea</taxon>
    </lineage>
</organism>
<accession>A0ABC9U3X0</accession>
<proteinExistence type="predicted"/>
<dbReference type="Proteomes" id="UP000016491">
    <property type="component" value="Unassembled WGS sequence"/>
</dbReference>